<feature type="region of interest" description="Disordered" evidence="8">
    <location>
        <begin position="481"/>
        <end position="512"/>
    </location>
</feature>
<keyword evidence="7 9" id="KW-0472">Membrane</keyword>
<name>A0A918MT78_9ACTN</name>
<evidence type="ECO:0000259" key="10">
    <source>
        <dbReference type="Pfam" id="PF13231"/>
    </source>
</evidence>
<dbReference type="GO" id="GO:0005886">
    <property type="term" value="C:plasma membrane"/>
    <property type="evidence" value="ECO:0007669"/>
    <property type="project" value="UniProtKB-SubCell"/>
</dbReference>
<evidence type="ECO:0000256" key="2">
    <source>
        <dbReference type="ARBA" id="ARBA00022475"/>
    </source>
</evidence>
<dbReference type="InterPro" id="IPR050297">
    <property type="entry name" value="LipidA_mod_glycosyltrf_83"/>
</dbReference>
<organism evidence="11 12">
    <name type="scientific">Streptomyces lucensis JCM 4490</name>
    <dbReference type="NCBI Taxonomy" id="1306176"/>
    <lineage>
        <taxon>Bacteria</taxon>
        <taxon>Bacillati</taxon>
        <taxon>Actinomycetota</taxon>
        <taxon>Actinomycetes</taxon>
        <taxon>Kitasatosporales</taxon>
        <taxon>Streptomycetaceae</taxon>
        <taxon>Streptomyces</taxon>
    </lineage>
</organism>
<feature type="transmembrane region" description="Helical" evidence="9">
    <location>
        <begin position="227"/>
        <end position="252"/>
    </location>
</feature>
<gene>
    <name evidence="11" type="ORF">GCM10010503_36510</name>
</gene>
<dbReference type="RefSeq" id="WP_190016403.1">
    <property type="nucleotide sequence ID" value="NZ_BMUE01000007.1"/>
</dbReference>
<dbReference type="GO" id="GO:0016763">
    <property type="term" value="F:pentosyltransferase activity"/>
    <property type="evidence" value="ECO:0007669"/>
    <property type="project" value="TreeGrafter"/>
</dbReference>
<keyword evidence="12" id="KW-1185">Reference proteome</keyword>
<keyword evidence="6 9" id="KW-1133">Transmembrane helix</keyword>
<keyword evidence="4" id="KW-0808">Transferase</keyword>
<evidence type="ECO:0000256" key="3">
    <source>
        <dbReference type="ARBA" id="ARBA00022676"/>
    </source>
</evidence>
<dbReference type="GO" id="GO:0010041">
    <property type="term" value="P:response to iron(III) ion"/>
    <property type="evidence" value="ECO:0007669"/>
    <property type="project" value="TreeGrafter"/>
</dbReference>
<evidence type="ECO:0000256" key="4">
    <source>
        <dbReference type="ARBA" id="ARBA00022679"/>
    </source>
</evidence>
<feature type="domain" description="Glycosyltransferase RgtA/B/C/D-like" evidence="10">
    <location>
        <begin position="65"/>
        <end position="202"/>
    </location>
</feature>
<feature type="transmembrane region" description="Helical" evidence="9">
    <location>
        <begin position="196"/>
        <end position="215"/>
    </location>
</feature>
<dbReference type="Pfam" id="PF13231">
    <property type="entry name" value="PMT_2"/>
    <property type="match status" value="1"/>
</dbReference>
<evidence type="ECO:0000313" key="11">
    <source>
        <dbReference type="EMBL" id="GGW56094.1"/>
    </source>
</evidence>
<dbReference type="Proteomes" id="UP000620224">
    <property type="component" value="Unassembled WGS sequence"/>
</dbReference>
<dbReference type="PANTHER" id="PTHR33908">
    <property type="entry name" value="MANNOSYLTRANSFERASE YKCB-RELATED"/>
    <property type="match status" value="1"/>
</dbReference>
<reference evidence="11" key="2">
    <citation type="submission" date="2020-09" db="EMBL/GenBank/DDBJ databases">
        <authorList>
            <person name="Sun Q."/>
            <person name="Ohkuma M."/>
        </authorList>
    </citation>
    <scope>NUCLEOTIDE SEQUENCE</scope>
    <source>
        <strain evidence="11">JCM 4490</strain>
    </source>
</reference>
<evidence type="ECO:0000256" key="8">
    <source>
        <dbReference type="SAM" id="MobiDB-lite"/>
    </source>
</evidence>
<evidence type="ECO:0000256" key="1">
    <source>
        <dbReference type="ARBA" id="ARBA00004651"/>
    </source>
</evidence>
<dbReference type="InterPro" id="IPR038731">
    <property type="entry name" value="RgtA/B/C-like"/>
</dbReference>
<protein>
    <recommendedName>
        <fullName evidence="10">Glycosyltransferase RgtA/B/C/D-like domain-containing protein</fullName>
    </recommendedName>
</protein>
<feature type="transmembrane region" description="Helical" evidence="9">
    <location>
        <begin position="159"/>
        <end position="184"/>
    </location>
</feature>
<dbReference type="EMBL" id="BMUE01000007">
    <property type="protein sequence ID" value="GGW56094.1"/>
    <property type="molecule type" value="Genomic_DNA"/>
</dbReference>
<evidence type="ECO:0000256" key="6">
    <source>
        <dbReference type="ARBA" id="ARBA00022989"/>
    </source>
</evidence>
<dbReference type="PANTHER" id="PTHR33908:SF3">
    <property type="entry name" value="UNDECAPRENYL PHOSPHATE-ALPHA-4-AMINO-4-DEOXY-L-ARABINOSE ARABINOSYL TRANSFERASE"/>
    <property type="match status" value="1"/>
</dbReference>
<reference evidence="11" key="1">
    <citation type="journal article" date="2014" name="Int. J. Syst. Evol. Microbiol.">
        <title>Complete genome sequence of Corynebacterium casei LMG S-19264T (=DSM 44701T), isolated from a smear-ripened cheese.</title>
        <authorList>
            <consortium name="US DOE Joint Genome Institute (JGI-PGF)"/>
            <person name="Walter F."/>
            <person name="Albersmeier A."/>
            <person name="Kalinowski J."/>
            <person name="Ruckert C."/>
        </authorList>
    </citation>
    <scope>NUCLEOTIDE SEQUENCE</scope>
    <source>
        <strain evidence="11">JCM 4490</strain>
    </source>
</reference>
<evidence type="ECO:0000256" key="5">
    <source>
        <dbReference type="ARBA" id="ARBA00022692"/>
    </source>
</evidence>
<accession>A0A918MT78</accession>
<keyword evidence="5 9" id="KW-0812">Transmembrane</keyword>
<keyword evidence="3" id="KW-0328">Glycosyltransferase</keyword>
<keyword evidence="2" id="KW-1003">Cell membrane</keyword>
<sequence length="512" mass="55479">MSKTRQHCFDFGVPPALTLLLGLWGITRNNSMWRDEAATWEAAHRTIPEIWSLLGRIDMVHGLYYLFMHGVFTVFGDRLYCLRLPSLLAMACATALLTLLGSRLVDASTGLATGLAFALLPAVQQYAQEGRPYALVTACEVLACWLLVTAVDASNWCHWAAYGTTVLVAALLNWFSLLILFAHAATIALARTPRAVIARWALSASCAVLGSLPLVMASQAQSGQVSWIPPVGLGTTLNLLMTVVMGALGAYLARTRLASGSVRVSLSALALPLLALPPLLLLAVSLTRPLYQTRYVLFSQIGLALLIGAACHALASRFRRQPRRSIVLAAAVALVALLPIEVPLRSAGSRVDDVLSTADNVAAVRKPGDAVLYIPAARRDTALVSPGAFTGTRDLALIENPRQSNTLQGVEGTPEYIRKAMLTARRIIVVTDDNTSPPASARDRTKEQVLRSHFIRRYETRERGRKIVVYVRRADDRAATPTSRCPCFVRKGSTPTPPGVVPTEQSKSNRTQ</sequence>
<evidence type="ECO:0000256" key="7">
    <source>
        <dbReference type="ARBA" id="ARBA00023136"/>
    </source>
</evidence>
<feature type="transmembrane region" description="Helical" evidence="9">
    <location>
        <begin position="295"/>
        <end position="314"/>
    </location>
</feature>
<feature type="transmembrane region" description="Helical" evidence="9">
    <location>
        <begin position="264"/>
        <end position="283"/>
    </location>
</feature>
<evidence type="ECO:0000256" key="9">
    <source>
        <dbReference type="SAM" id="Phobius"/>
    </source>
</evidence>
<comment type="subcellular location">
    <subcellularLocation>
        <location evidence="1">Cell membrane</location>
        <topology evidence="1">Multi-pass membrane protein</topology>
    </subcellularLocation>
</comment>
<comment type="caution">
    <text evidence="11">The sequence shown here is derived from an EMBL/GenBank/DDBJ whole genome shotgun (WGS) entry which is preliminary data.</text>
</comment>
<dbReference type="GO" id="GO:0009103">
    <property type="term" value="P:lipopolysaccharide biosynthetic process"/>
    <property type="evidence" value="ECO:0007669"/>
    <property type="project" value="UniProtKB-ARBA"/>
</dbReference>
<evidence type="ECO:0000313" key="12">
    <source>
        <dbReference type="Proteomes" id="UP000620224"/>
    </source>
</evidence>
<feature type="transmembrane region" description="Helical" evidence="9">
    <location>
        <begin position="87"/>
        <end position="105"/>
    </location>
</feature>
<feature type="transmembrane region" description="Helical" evidence="9">
    <location>
        <begin position="326"/>
        <end position="344"/>
    </location>
</feature>
<dbReference type="AlphaFoldDB" id="A0A918MT78"/>
<proteinExistence type="predicted"/>